<evidence type="ECO:0008006" key="4">
    <source>
        <dbReference type="Google" id="ProtNLM"/>
    </source>
</evidence>
<feature type="chain" id="PRO_5030116400" description="Pilus formation protein N-terminal domain-containing protein" evidence="1">
    <location>
        <begin position="23"/>
        <end position="510"/>
    </location>
</feature>
<accession>A0A5D3F7V4</accession>
<organism evidence="2 3">
    <name type="scientific">Bacteroides pyogenes</name>
    <dbReference type="NCBI Taxonomy" id="310300"/>
    <lineage>
        <taxon>Bacteria</taxon>
        <taxon>Pseudomonadati</taxon>
        <taxon>Bacteroidota</taxon>
        <taxon>Bacteroidia</taxon>
        <taxon>Bacteroidales</taxon>
        <taxon>Bacteroidaceae</taxon>
        <taxon>Bacteroides</taxon>
    </lineage>
</organism>
<reference evidence="2 3" key="1">
    <citation type="submission" date="2019-07" db="EMBL/GenBank/DDBJ databases">
        <title>Draft Genome Sequences of Bacteroides pyogenes Strains Isolated from the Uterus Holstein Dairy Cows with Metritis.</title>
        <authorList>
            <person name="Cunha F."/>
            <person name="Galvao K.N."/>
            <person name="Jeon S.J."/>
            <person name="Jeong K.C."/>
        </authorList>
    </citation>
    <scope>NUCLEOTIDE SEQUENCE [LARGE SCALE GENOMIC DNA]</scope>
    <source>
        <strain evidence="2 3">KG-31</strain>
    </source>
</reference>
<dbReference type="Proteomes" id="UP000324383">
    <property type="component" value="Unassembled WGS sequence"/>
</dbReference>
<proteinExistence type="predicted"/>
<evidence type="ECO:0000256" key="1">
    <source>
        <dbReference type="SAM" id="SignalP"/>
    </source>
</evidence>
<evidence type="ECO:0000313" key="2">
    <source>
        <dbReference type="EMBL" id="TYK31986.1"/>
    </source>
</evidence>
<dbReference type="RefSeq" id="WP_148730929.1">
    <property type="nucleotide sequence ID" value="NZ_DAIMPP010000006.1"/>
</dbReference>
<comment type="caution">
    <text evidence="2">The sequence shown here is derived from an EMBL/GenBank/DDBJ whole genome shotgun (WGS) entry which is preliminary data.</text>
</comment>
<keyword evidence="1" id="KW-0732">Signal</keyword>
<evidence type="ECO:0000313" key="3">
    <source>
        <dbReference type="Proteomes" id="UP000324383"/>
    </source>
</evidence>
<feature type="signal peptide" evidence="1">
    <location>
        <begin position="1"/>
        <end position="22"/>
    </location>
</feature>
<dbReference type="PROSITE" id="PS51257">
    <property type="entry name" value="PROKAR_LIPOPROTEIN"/>
    <property type="match status" value="1"/>
</dbReference>
<dbReference type="AlphaFoldDB" id="A0A5D3F7V4"/>
<name>A0A5D3F7V4_9BACE</name>
<sequence>MKLHKYLSIACMVLFSFGIAGCSSDEEDKEKKVVASLPELKVKENSVRIKVGAEHRVSVDILEGGNEYNVFSTDEDVVSAEIVDKKISLEGKSVGEAVVVLSDKNSKYLKFPVSVYLTDQIKFSQEEVEMEILAGHRKSAKIKVSEGNGGYKVESGNPNIEASVTEEGEITINVTAPKEPFIGSVTVKDKGGISASFTVKVTITTEPFSEALLAEIKSEDKTRYIFDGEDLMTKHIGDPVKEYESSKFFYGWKYFEKYNFKVSFKPDLQVGKKTDATIKMLTQDINWAETAVDLEIVQNNGKKIWGIFSFQKDEMIHYGYFCDDVVNKVDIALKLDKEEVEIKAAQGESQTVEIKILSGSGKYTVKSDEEEIVRASISGNVLSITGTVPEEEIDVVVTVTDVKTGKEQIVTVKLIPEENTGSALQLEEDYVEIIGEEGKPQTVKVKILSGSGKYEVIPTDENVAEASISGDILSITATPKKESQETEIIVFDTETSKEVTVNVMVIAAEY</sequence>
<protein>
    <recommendedName>
        <fullName evidence="4">Pilus formation protein N-terminal domain-containing protein</fullName>
    </recommendedName>
</protein>
<gene>
    <name evidence="2" type="ORF">FNJ60_14135</name>
</gene>
<keyword evidence="3" id="KW-1185">Reference proteome</keyword>
<dbReference type="EMBL" id="VKLW01000045">
    <property type="protein sequence ID" value="TYK31986.1"/>
    <property type="molecule type" value="Genomic_DNA"/>
</dbReference>